<organism evidence="4">
    <name type="scientific">Caenorhabditis remanei</name>
    <name type="common">Caenorhabditis vulgaris</name>
    <dbReference type="NCBI Taxonomy" id="31234"/>
    <lineage>
        <taxon>Eukaryota</taxon>
        <taxon>Metazoa</taxon>
        <taxon>Ecdysozoa</taxon>
        <taxon>Nematoda</taxon>
        <taxon>Chromadorea</taxon>
        <taxon>Rhabditida</taxon>
        <taxon>Rhabditina</taxon>
        <taxon>Rhabditomorpha</taxon>
        <taxon>Rhabditoidea</taxon>
        <taxon>Rhabditidae</taxon>
        <taxon>Peloderinae</taxon>
        <taxon>Caenorhabditis</taxon>
    </lineage>
</organism>
<dbReference type="PROSITE" id="PS50181">
    <property type="entry name" value="FBOX"/>
    <property type="match status" value="1"/>
</dbReference>
<dbReference type="InterPro" id="IPR001810">
    <property type="entry name" value="F-box_dom"/>
</dbReference>
<evidence type="ECO:0000313" key="3">
    <source>
        <dbReference type="EMBL" id="EFO85053.1"/>
    </source>
</evidence>
<dbReference type="HOGENOM" id="CLU_028840_6_0_1"/>
<keyword evidence="1" id="KW-0732">Signal</keyword>
<dbReference type="PANTHER" id="PTHR21503:SF52">
    <property type="entry name" value="F-BOX DOMAIN-CONTAINING PROTEIN"/>
    <property type="match status" value="1"/>
</dbReference>
<dbReference type="Pfam" id="PF00646">
    <property type="entry name" value="F-box"/>
    <property type="match status" value="1"/>
</dbReference>
<feature type="chain" id="PRO_5003177878" description="F-box domain-containing protein" evidence="1">
    <location>
        <begin position="17"/>
        <end position="315"/>
    </location>
</feature>
<feature type="domain" description="F-box" evidence="2">
    <location>
        <begin position="4"/>
        <end position="50"/>
    </location>
</feature>
<dbReference type="Proteomes" id="UP000008281">
    <property type="component" value="Unassembled WGS sequence"/>
</dbReference>
<name>E3N3I0_CAERE</name>
<evidence type="ECO:0000313" key="4">
    <source>
        <dbReference type="Proteomes" id="UP000008281"/>
    </source>
</evidence>
<dbReference type="eggNOG" id="ENOG502RT6G">
    <property type="taxonomic scope" value="Eukaryota"/>
</dbReference>
<dbReference type="AlphaFoldDB" id="E3N3I0"/>
<reference evidence="3" key="1">
    <citation type="submission" date="2007-07" db="EMBL/GenBank/DDBJ databases">
        <title>PCAP assembly of the Caenorhabditis remanei genome.</title>
        <authorList>
            <consortium name="The Caenorhabditis remanei Sequencing Consortium"/>
            <person name="Wilson R.K."/>
        </authorList>
    </citation>
    <scope>NUCLEOTIDE SEQUENCE [LARGE SCALE GENOMIC DNA]</scope>
    <source>
        <strain evidence="3">PB4641</strain>
    </source>
</reference>
<evidence type="ECO:0000256" key="1">
    <source>
        <dbReference type="SAM" id="SignalP"/>
    </source>
</evidence>
<evidence type="ECO:0000259" key="2">
    <source>
        <dbReference type="PROSITE" id="PS50181"/>
    </source>
</evidence>
<feature type="signal peptide" evidence="1">
    <location>
        <begin position="1"/>
        <end position="16"/>
    </location>
</feature>
<protein>
    <recommendedName>
        <fullName evidence="2">F-box domain-containing protein</fullName>
    </recommendedName>
</protein>
<dbReference type="STRING" id="31234.E3N3I0"/>
<keyword evidence="4" id="KW-1185">Reference proteome</keyword>
<dbReference type="InParanoid" id="E3N3I0"/>
<gene>
    <name evidence="3" type="ORF">CRE_22039</name>
</gene>
<dbReference type="InterPro" id="IPR012885">
    <property type="entry name" value="F-box_Sdz-33"/>
</dbReference>
<dbReference type="Pfam" id="PF07735">
    <property type="entry name" value="FBA_2"/>
    <property type="match status" value="1"/>
</dbReference>
<accession>E3N3I0</accession>
<dbReference type="EMBL" id="DS268519">
    <property type="protein sequence ID" value="EFO85053.1"/>
    <property type="molecule type" value="Genomic_DNA"/>
</dbReference>
<sequence length="315" mass="36926">MSFLFPLLRLPGVVLFKVFKSLSIGEKIKLSFCSKKVSIQINIARFYSQKVVIDLDCLSYKIRVHSENTKDAFEIFNCSNSGTINNHMPQYRIEGRTVPVYSSIKGMITLWKNHRKGFLYVIRYLLKMFRCKFSINNDYNSDMYEKTISELFDLQVEFKKLTIDFEELKNQYLLWNQISTNLELVEDLRIFSVVNPDFTPVFTSWPQNINISSADWFTLEYLLACTCTTIQLWNAPLRNKDLDMILKNWQAGGFPNLKYLKFYSQRIKENESTILGMKLRELAGMVIRTDDGSKKPTINTGYCRILKLHVEMRIL</sequence>
<proteinExistence type="predicted"/>
<dbReference type="PANTHER" id="PTHR21503">
    <property type="entry name" value="F-BOX-CONTAINING HYPOTHETICAL PROTEIN C.ELEGANS"/>
    <property type="match status" value="1"/>
</dbReference>